<keyword evidence="2" id="KW-1185">Reference proteome</keyword>
<reference evidence="1 2" key="1">
    <citation type="journal article" date="2016" name="Mol. Biol. Evol.">
        <title>Comparative Genomics of Early-Diverging Mushroom-Forming Fungi Provides Insights into the Origins of Lignocellulose Decay Capabilities.</title>
        <authorList>
            <person name="Nagy L.G."/>
            <person name="Riley R."/>
            <person name="Tritt A."/>
            <person name="Adam C."/>
            <person name="Daum C."/>
            <person name="Floudas D."/>
            <person name="Sun H."/>
            <person name="Yadav J.S."/>
            <person name="Pangilinan J."/>
            <person name="Larsson K.H."/>
            <person name="Matsuura K."/>
            <person name="Barry K."/>
            <person name="Labutti K."/>
            <person name="Kuo R."/>
            <person name="Ohm R.A."/>
            <person name="Bhattacharya S.S."/>
            <person name="Shirouzu T."/>
            <person name="Yoshinaga Y."/>
            <person name="Martin F.M."/>
            <person name="Grigoriev I.V."/>
            <person name="Hibbett D.S."/>
        </authorList>
    </citation>
    <scope>NUCLEOTIDE SEQUENCE [LARGE SCALE GENOMIC DNA]</scope>
    <source>
        <strain evidence="1 2">CBS 109695</strain>
    </source>
</reference>
<proteinExistence type="predicted"/>
<protein>
    <submittedName>
        <fullName evidence="1">Uncharacterized protein</fullName>
    </submittedName>
</protein>
<evidence type="ECO:0000313" key="2">
    <source>
        <dbReference type="Proteomes" id="UP000076532"/>
    </source>
</evidence>
<organism evidence="1 2">
    <name type="scientific">Athelia psychrophila</name>
    <dbReference type="NCBI Taxonomy" id="1759441"/>
    <lineage>
        <taxon>Eukaryota</taxon>
        <taxon>Fungi</taxon>
        <taxon>Dikarya</taxon>
        <taxon>Basidiomycota</taxon>
        <taxon>Agaricomycotina</taxon>
        <taxon>Agaricomycetes</taxon>
        <taxon>Agaricomycetidae</taxon>
        <taxon>Atheliales</taxon>
        <taxon>Atheliaceae</taxon>
        <taxon>Athelia</taxon>
    </lineage>
</organism>
<accession>A0A165YCD2</accession>
<dbReference type="EMBL" id="KV417700">
    <property type="protein sequence ID" value="KZP09416.1"/>
    <property type="molecule type" value="Genomic_DNA"/>
</dbReference>
<gene>
    <name evidence="1" type="ORF">FIBSPDRAFT_938484</name>
</gene>
<name>A0A165YCD2_9AGAM</name>
<sequence length="275" mass="30065">MPAMTSLSLIFEDMGSQAISSQYFSLLAALTHLQDLKIRIHPNSVDDSTPAHLIEYLLAVPTVTSFSLDCDEMLLGSAFISAMIYIAPSSGARNYPCLLPRLKSLDINTEFPYKHLVDVMVSRSGISGVAQLKRVVPPDGIWNSADVLSRLEQCGILGIVQKRFGVIRAILSSTSAQRSVRVPMSAFIRVKERQRKKDVPHSCRRRTTVAWATELRCYGEIDRGAVYPRWLTASQIPEPGDSTIDLARDSGCALGGAVGLVGEEQSSVATIIDEL</sequence>
<dbReference type="AlphaFoldDB" id="A0A165YCD2"/>
<evidence type="ECO:0000313" key="1">
    <source>
        <dbReference type="EMBL" id="KZP09416.1"/>
    </source>
</evidence>
<dbReference type="Proteomes" id="UP000076532">
    <property type="component" value="Unassembled WGS sequence"/>
</dbReference>